<gene>
    <name evidence="4" type="primary">tonsl_3</name>
    <name evidence="4" type="ORF">EYF80_034447</name>
</gene>
<sequence>MSSTREIKQLQKAKSKAQSSNNLGEEANICNQLGELLSRSGDYEAAIREHQQELSFSEVLNDVIGRAVANRKIGECYAEMGNIEAALKVSRLVCFIQKGFLWATCRLICKRSVDIKKAFQASYVYFFFSTSDVTWTWLALSEIMPRSKGHSPRLVEPTSSVMNRTNRGTVWSKQRMPSGRAWPL</sequence>
<name>A0A4Z2GQE3_9TELE</name>
<dbReference type="Proteomes" id="UP000314294">
    <property type="component" value="Unassembled WGS sequence"/>
</dbReference>
<keyword evidence="3" id="KW-0539">Nucleus</keyword>
<protein>
    <submittedName>
        <fullName evidence="4">Tonsoku-like protein</fullName>
    </submittedName>
</protein>
<proteinExistence type="predicted"/>
<evidence type="ECO:0000256" key="3">
    <source>
        <dbReference type="ARBA" id="ARBA00023242"/>
    </source>
</evidence>
<evidence type="ECO:0000256" key="1">
    <source>
        <dbReference type="ARBA" id="ARBA00004123"/>
    </source>
</evidence>
<dbReference type="GO" id="GO:0043596">
    <property type="term" value="C:nuclear replication fork"/>
    <property type="evidence" value="ECO:0007669"/>
    <property type="project" value="TreeGrafter"/>
</dbReference>
<comment type="subcellular location">
    <subcellularLocation>
        <location evidence="1">Nucleus</location>
    </subcellularLocation>
</comment>
<organism evidence="4 5">
    <name type="scientific">Liparis tanakae</name>
    <name type="common">Tanaka's snailfish</name>
    <dbReference type="NCBI Taxonomy" id="230148"/>
    <lineage>
        <taxon>Eukaryota</taxon>
        <taxon>Metazoa</taxon>
        <taxon>Chordata</taxon>
        <taxon>Craniata</taxon>
        <taxon>Vertebrata</taxon>
        <taxon>Euteleostomi</taxon>
        <taxon>Actinopterygii</taxon>
        <taxon>Neopterygii</taxon>
        <taxon>Teleostei</taxon>
        <taxon>Neoteleostei</taxon>
        <taxon>Acanthomorphata</taxon>
        <taxon>Eupercaria</taxon>
        <taxon>Perciformes</taxon>
        <taxon>Cottioidei</taxon>
        <taxon>Cottales</taxon>
        <taxon>Liparidae</taxon>
        <taxon>Liparis</taxon>
    </lineage>
</organism>
<dbReference type="InterPro" id="IPR011990">
    <property type="entry name" value="TPR-like_helical_dom_sf"/>
</dbReference>
<dbReference type="AlphaFoldDB" id="A0A4Z2GQE3"/>
<dbReference type="PANTHER" id="PTHR46358:SF1">
    <property type="entry name" value="TONSOKU-LIKE PROTEIN"/>
    <property type="match status" value="1"/>
</dbReference>
<dbReference type="Gene3D" id="1.25.40.10">
    <property type="entry name" value="Tetratricopeptide repeat domain"/>
    <property type="match status" value="1"/>
</dbReference>
<dbReference type="InterPro" id="IPR052311">
    <property type="entry name" value="MMS22L-TONSL_complex_comp"/>
</dbReference>
<keyword evidence="5" id="KW-1185">Reference proteome</keyword>
<evidence type="ECO:0000256" key="2">
    <source>
        <dbReference type="ARBA" id="ARBA00022737"/>
    </source>
</evidence>
<dbReference type="OrthoDB" id="5806726at2759"/>
<dbReference type="SUPFAM" id="SSF48452">
    <property type="entry name" value="TPR-like"/>
    <property type="match status" value="1"/>
</dbReference>
<evidence type="ECO:0000313" key="5">
    <source>
        <dbReference type="Proteomes" id="UP000314294"/>
    </source>
</evidence>
<dbReference type="GO" id="GO:0031297">
    <property type="term" value="P:replication fork processing"/>
    <property type="evidence" value="ECO:0007669"/>
    <property type="project" value="TreeGrafter"/>
</dbReference>
<reference evidence="4 5" key="1">
    <citation type="submission" date="2019-03" db="EMBL/GenBank/DDBJ databases">
        <title>First draft genome of Liparis tanakae, snailfish: a comprehensive survey of snailfish specific genes.</title>
        <authorList>
            <person name="Kim W."/>
            <person name="Song I."/>
            <person name="Jeong J.-H."/>
            <person name="Kim D."/>
            <person name="Kim S."/>
            <person name="Ryu S."/>
            <person name="Song J.Y."/>
            <person name="Lee S.K."/>
        </authorList>
    </citation>
    <scope>NUCLEOTIDE SEQUENCE [LARGE SCALE GENOMIC DNA]</scope>
    <source>
        <tissue evidence="4">Muscle</tissue>
    </source>
</reference>
<dbReference type="GO" id="GO:0000724">
    <property type="term" value="P:double-strand break repair via homologous recombination"/>
    <property type="evidence" value="ECO:0007669"/>
    <property type="project" value="TreeGrafter"/>
</dbReference>
<dbReference type="EMBL" id="SRLO01000459">
    <property type="protein sequence ID" value="TNN55315.1"/>
    <property type="molecule type" value="Genomic_DNA"/>
</dbReference>
<keyword evidence="2" id="KW-0677">Repeat</keyword>
<dbReference type="PANTHER" id="PTHR46358">
    <property type="entry name" value="TONSOKU-LIKE PROTEIN"/>
    <property type="match status" value="1"/>
</dbReference>
<evidence type="ECO:0000313" key="4">
    <source>
        <dbReference type="EMBL" id="TNN55315.1"/>
    </source>
</evidence>
<accession>A0A4Z2GQE3</accession>
<comment type="caution">
    <text evidence="4">The sequence shown here is derived from an EMBL/GenBank/DDBJ whole genome shotgun (WGS) entry which is preliminary data.</text>
</comment>